<dbReference type="InterPro" id="IPR050901">
    <property type="entry name" value="BP-dep_ABC_trans_perm"/>
</dbReference>
<evidence type="ECO:0000256" key="2">
    <source>
        <dbReference type="ARBA" id="ARBA00009047"/>
    </source>
</evidence>
<name>A0ABW4AZB8_9GAMM</name>
<evidence type="ECO:0000256" key="8">
    <source>
        <dbReference type="RuleBase" id="RU363032"/>
    </source>
</evidence>
<keyword evidence="6 8" id="KW-1133">Transmembrane helix</keyword>
<comment type="caution">
    <text evidence="10">The sequence shown here is derived from an EMBL/GenBank/DDBJ whole genome shotgun (WGS) entry which is preliminary data.</text>
</comment>
<comment type="subcellular location">
    <subcellularLocation>
        <location evidence="1 8">Cell membrane</location>
        <topology evidence="1 8">Multi-pass membrane protein</topology>
    </subcellularLocation>
</comment>
<accession>A0ABW4AZB8</accession>
<feature type="transmembrane region" description="Helical" evidence="8">
    <location>
        <begin position="286"/>
        <end position="304"/>
    </location>
</feature>
<comment type="similarity">
    <text evidence="2">Belongs to the binding-protein-dependent transport system permease family. MalFG subfamily.</text>
</comment>
<dbReference type="EMBL" id="JBHTMN010000007">
    <property type="protein sequence ID" value="MFD1383228.1"/>
    <property type="molecule type" value="Genomic_DNA"/>
</dbReference>
<dbReference type="PANTHER" id="PTHR32243">
    <property type="entry name" value="MALTOSE TRANSPORT SYSTEM PERMEASE-RELATED"/>
    <property type="match status" value="1"/>
</dbReference>
<evidence type="ECO:0000256" key="1">
    <source>
        <dbReference type="ARBA" id="ARBA00004651"/>
    </source>
</evidence>
<dbReference type="InterPro" id="IPR000515">
    <property type="entry name" value="MetI-like"/>
</dbReference>
<dbReference type="CDD" id="cd06261">
    <property type="entry name" value="TM_PBP2"/>
    <property type="match status" value="1"/>
</dbReference>
<evidence type="ECO:0000313" key="10">
    <source>
        <dbReference type="EMBL" id="MFD1383228.1"/>
    </source>
</evidence>
<feature type="transmembrane region" description="Helical" evidence="8">
    <location>
        <begin position="170"/>
        <end position="189"/>
    </location>
</feature>
<evidence type="ECO:0000259" key="9">
    <source>
        <dbReference type="PROSITE" id="PS50928"/>
    </source>
</evidence>
<dbReference type="Proteomes" id="UP001597059">
    <property type="component" value="Unassembled WGS sequence"/>
</dbReference>
<feature type="transmembrane region" description="Helical" evidence="8">
    <location>
        <begin position="12"/>
        <end position="31"/>
    </location>
</feature>
<evidence type="ECO:0000256" key="7">
    <source>
        <dbReference type="ARBA" id="ARBA00023136"/>
    </source>
</evidence>
<keyword evidence="11" id="KW-1185">Reference proteome</keyword>
<dbReference type="Gene3D" id="1.10.3720.10">
    <property type="entry name" value="MetI-like"/>
    <property type="match status" value="1"/>
</dbReference>
<evidence type="ECO:0000256" key="5">
    <source>
        <dbReference type="ARBA" id="ARBA00022692"/>
    </source>
</evidence>
<dbReference type="SUPFAM" id="SSF161098">
    <property type="entry name" value="MetI-like"/>
    <property type="match status" value="1"/>
</dbReference>
<feature type="transmembrane region" description="Helical" evidence="8">
    <location>
        <begin position="236"/>
        <end position="259"/>
    </location>
</feature>
<keyword evidence="5 8" id="KW-0812">Transmembrane</keyword>
<protein>
    <submittedName>
        <fullName evidence="10">Carbohydrate ABC transporter permease</fullName>
    </submittedName>
</protein>
<feature type="domain" description="ABC transmembrane type-1" evidence="9">
    <location>
        <begin position="108"/>
        <end position="304"/>
    </location>
</feature>
<keyword evidence="7 8" id="KW-0472">Membrane</keyword>
<evidence type="ECO:0000313" key="11">
    <source>
        <dbReference type="Proteomes" id="UP001597059"/>
    </source>
</evidence>
<dbReference type="PROSITE" id="PS50928">
    <property type="entry name" value="ABC_TM1"/>
    <property type="match status" value="1"/>
</dbReference>
<dbReference type="PANTHER" id="PTHR32243:SF18">
    <property type="entry name" value="INNER MEMBRANE ABC TRANSPORTER PERMEASE PROTEIN YCJP"/>
    <property type="match status" value="1"/>
</dbReference>
<sequence>MNRRTPLQSVILYGLVLLLVLFCLFPFLQILSTSLKHPIDWGNPSLIPRVLHLDAYKELLGLMPAQEVEVPASIQRLLENPALSDAQRQAILAKFTSTESVFPFGRYMLNTFVISFVTGICATFLASLAAYAIARLRFPGQSLMANGVLFVYMVGGVLLMVPLYQMSVSVGLASSSAGTIFSLFLIYLIQTMPVAMYMLGNYFRTIPFSLEEAAMMDGCSRVEAFWRIILPLSKPMLFTVFIYCFVIAWNEYLFASVFLKQYQDFHTLPLALQTLFTSKNAIWDRIMAASMLTLLPVVICFMLANRYLSGGLTDGGVKG</sequence>
<proteinExistence type="inferred from homology"/>
<dbReference type="RefSeq" id="WP_377366404.1">
    <property type="nucleotide sequence ID" value="NZ_JBHTMN010000007.1"/>
</dbReference>
<dbReference type="InterPro" id="IPR035906">
    <property type="entry name" value="MetI-like_sf"/>
</dbReference>
<feature type="transmembrane region" description="Helical" evidence="8">
    <location>
        <begin position="143"/>
        <end position="164"/>
    </location>
</feature>
<reference evidence="11" key="1">
    <citation type="journal article" date="2019" name="Int. J. Syst. Evol. Microbiol.">
        <title>The Global Catalogue of Microorganisms (GCM) 10K type strain sequencing project: providing services to taxonomists for standard genome sequencing and annotation.</title>
        <authorList>
            <consortium name="The Broad Institute Genomics Platform"/>
            <consortium name="The Broad Institute Genome Sequencing Center for Infectious Disease"/>
            <person name="Wu L."/>
            <person name="Ma J."/>
        </authorList>
    </citation>
    <scope>NUCLEOTIDE SEQUENCE [LARGE SCALE GENOMIC DNA]</scope>
    <source>
        <strain evidence="11">JCM 30774</strain>
    </source>
</reference>
<organism evidence="10 11">
    <name type="scientific">Rhodanobacter aciditrophus</name>
    <dbReference type="NCBI Taxonomy" id="1623218"/>
    <lineage>
        <taxon>Bacteria</taxon>
        <taxon>Pseudomonadati</taxon>
        <taxon>Pseudomonadota</taxon>
        <taxon>Gammaproteobacteria</taxon>
        <taxon>Lysobacterales</taxon>
        <taxon>Rhodanobacteraceae</taxon>
        <taxon>Rhodanobacter</taxon>
    </lineage>
</organism>
<feature type="transmembrane region" description="Helical" evidence="8">
    <location>
        <begin position="107"/>
        <end position="131"/>
    </location>
</feature>
<keyword evidence="4" id="KW-1003">Cell membrane</keyword>
<evidence type="ECO:0000256" key="3">
    <source>
        <dbReference type="ARBA" id="ARBA00022448"/>
    </source>
</evidence>
<keyword evidence="3 8" id="KW-0813">Transport</keyword>
<gene>
    <name evidence="10" type="ORF">ACFQ45_07605</name>
</gene>
<evidence type="ECO:0000256" key="6">
    <source>
        <dbReference type="ARBA" id="ARBA00022989"/>
    </source>
</evidence>
<dbReference type="Pfam" id="PF00528">
    <property type="entry name" value="BPD_transp_1"/>
    <property type="match status" value="1"/>
</dbReference>
<evidence type="ECO:0000256" key="4">
    <source>
        <dbReference type="ARBA" id="ARBA00022475"/>
    </source>
</evidence>